<gene>
    <name evidence="1" type="ORF">STAS_34455</name>
</gene>
<comment type="caution">
    <text evidence="1">The sequence shown here is derived from an EMBL/GenBank/DDBJ whole genome shotgun (WGS) entry which is preliminary data.</text>
</comment>
<dbReference type="AlphaFoldDB" id="A0A5A7RHJ9"/>
<keyword evidence="2" id="KW-1185">Reference proteome</keyword>
<organism evidence="1 2">
    <name type="scientific">Striga asiatica</name>
    <name type="common">Asiatic witchweed</name>
    <name type="synonym">Buchnera asiatica</name>
    <dbReference type="NCBI Taxonomy" id="4170"/>
    <lineage>
        <taxon>Eukaryota</taxon>
        <taxon>Viridiplantae</taxon>
        <taxon>Streptophyta</taxon>
        <taxon>Embryophyta</taxon>
        <taxon>Tracheophyta</taxon>
        <taxon>Spermatophyta</taxon>
        <taxon>Magnoliopsida</taxon>
        <taxon>eudicotyledons</taxon>
        <taxon>Gunneridae</taxon>
        <taxon>Pentapetalae</taxon>
        <taxon>asterids</taxon>
        <taxon>lamiids</taxon>
        <taxon>Lamiales</taxon>
        <taxon>Orobanchaceae</taxon>
        <taxon>Buchnereae</taxon>
        <taxon>Striga</taxon>
    </lineage>
</organism>
<name>A0A5A7RHJ9_STRAF</name>
<protein>
    <submittedName>
        <fullName evidence="1">Zinc finger and BTB domain-containing protein 18</fullName>
    </submittedName>
</protein>
<dbReference type="Proteomes" id="UP000325081">
    <property type="component" value="Unassembled WGS sequence"/>
</dbReference>
<reference evidence="2" key="1">
    <citation type="journal article" date="2019" name="Curr. Biol.">
        <title>Genome Sequence of Striga asiatica Provides Insight into the Evolution of Plant Parasitism.</title>
        <authorList>
            <person name="Yoshida S."/>
            <person name="Kim S."/>
            <person name="Wafula E.K."/>
            <person name="Tanskanen J."/>
            <person name="Kim Y.M."/>
            <person name="Honaas L."/>
            <person name="Yang Z."/>
            <person name="Spallek T."/>
            <person name="Conn C.E."/>
            <person name="Ichihashi Y."/>
            <person name="Cheong K."/>
            <person name="Cui S."/>
            <person name="Der J.P."/>
            <person name="Gundlach H."/>
            <person name="Jiao Y."/>
            <person name="Hori C."/>
            <person name="Ishida J.K."/>
            <person name="Kasahara H."/>
            <person name="Kiba T."/>
            <person name="Kim M.S."/>
            <person name="Koo N."/>
            <person name="Laohavisit A."/>
            <person name="Lee Y.H."/>
            <person name="Lumba S."/>
            <person name="McCourt P."/>
            <person name="Mortimer J.C."/>
            <person name="Mutuku J.M."/>
            <person name="Nomura T."/>
            <person name="Sasaki-Sekimoto Y."/>
            <person name="Seto Y."/>
            <person name="Wang Y."/>
            <person name="Wakatake T."/>
            <person name="Sakakibara H."/>
            <person name="Demura T."/>
            <person name="Yamaguchi S."/>
            <person name="Yoneyama K."/>
            <person name="Manabe R.I."/>
            <person name="Nelson D.C."/>
            <person name="Schulman A.H."/>
            <person name="Timko M.P."/>
            <person name="dePamphilis C.W."/>
            <person name="Choi D."/>
            <person name="Shirasu K."/>
        </authorList>
    </citation>
    <scope>NUCLEOTIDE SEQUENCE [LARGE SCALE GENOMIC DNA]</scope>
    <source>
        <strain evidence="2">cv. UVA1</strain>
    </source>
</reference>
<accession>A0A5A7RHJ9</accession>
<sequence>MVANVNSSGFIPSVIIWCQNLGISSQLNFKRPSSMAFQDTTSLGARVEQAHESELIRPDFTPMHIRKQRNCFIWKTLLCEACNEDRPSRHILLRHFIKQLDAIPDVPTFDIRIYQMVVDEYRIGRGFGCFYELCMDCRDFSQVRDLHTLTERGGVAGGQCVNRLELRN</sequence>
<evidence type="ECO:0000313" key="2">
    <source>
        <dbReference type="Proteomes" id="UP000325081"/>
    </source>
</evidence>
<proteinExistence type="predicted"/>
<evidence type="ECO:0000313" key="1">
    <source>
        <dbReference type="EMBL" id="GER56713.1"/>
    </source>
</evidence>
<dbReference type="EMBL" id="BKCP01012737">
    <property type="protein sequence ID" value="GER56713.1"/>
    <property type="molecule type" value="Genomic_DNA"/>
</dbReference>